<dbReference type="Gene3D" id="1.10.10.60">
    <property type="entry name" value="Homeodomain-like"/>
    <property type="match status" value="1"/>
</dbReference>
<gene>
    <name evidence="6" type="ORF">KME15_28030</name>
</gene>
<reference evidence="6" key="1">
    <citation type="submission" date="2021-05" db="EMBL/GenBank/DDBJ databases">
        <authorList>
            <person name="Pietrasiak N."/>
            <person name="Ward R."/>
            <person name="Stajich J.E."/>
            <person name="Kurbessoian T."/>
        </authorList>
    </citation>
    <scope>NUCLEOTIDE SEQUENCE</scope>
    <source>
        <strain evidence="6">UHER 2000/2452</strain>
    </source>
</reference>
<comment type="caution">
    <text evidence="6">The sequence shown here is derived from an EMBL/GenBank/DDBJ whole genome shotgun (WGS) entry which is preliminary data.</text>
</comment>
<feature type="domain" description="HTH marR-type" evidence="5">
    <location>
        <begin position="313"/>
        <end position="352"/>
    </location>
</feature>
<evidence type="ECO:0000259" key="5">
    <source>
        <dbReference type="Pfam" id="PF12802"/>
    </source>
</evidence>
<dbReference type="InterPro" id="IPR014284">
    <property type="entry name" value="RNA_pol_sigma-70_dom"/>
</dbReference>
<dbReference type="Proteomes" id="UP000757435">
    <property type="component" value="Unassembled WGS sequence"/>
</dbReference>
<dbReference type="InterPro" id="IPR013325">
    <property type="entry name" value="RNA_pol_sigma_r2"/>
</dbReference>
<dbReference type="EMBL" id="JAHHHD010000081">
    <property type="protein sequence ID" value="MBW4662512.1"/>
    <property type="molecule type" value="Genomic_DNA"/>
</dbReference>
<keyword evidence="3" id="KW-0238">DNA-binding</keyword>
<name>A0A951UQA8_9CYAN</name>
<evidence type="ECO:0000313" key="6">
    <source>
        <dbReference type="EMBL" id="MBW4662512.1"/>
    </source>
</evidence>
<keyword evidence="1" id="KW-0805">Transcription regulation</keyword>
<keyword evidence="2" id="KW-0731">Sigma factor</keyword>
<evidence type="ECO:0000256" key="2">
    <source>
        <dbReference type="ARBA" id="ARBA00023082"/>
    </source>
</evidence>
<evidence type="ECO:0000256" key="4">
    <source>
        <dbReference type="ARBA" id="ARBA00023163"/>
    </source>
</evidence>
<dbReference type="GO" id="GO:0006352">
    <property type="term" value="P:DNA-templated transcription initiation"/>
    <property type="evidence" value="ECO:0007669"/>
    <property type="project" value="InterPro"/>
</dbReference>
<dbReference type="Pfam" id="PF12802">
    <property type="entry name" value="MarR_2"/>
    <property type="match status" value="1"/>
</dbReference>
<dbReference type="InterPro" id="IPR013324">
    <property type="entry name" value="RNA_pol_sigma_r3/r4-like"/>
</dbReference>
<dbReference type="SUPFAM" id="SSF88946">
    <property type="entry name" value="Sigma2 domain of RNA polymerase sigma factors"/>
    <property type="match status" value="1"/>
</dbReference>
<organism evidence="6 7">
    <name type="scientific">Drouetiella hepatica Uher 2000/2452</name>
    <dbReference type="NCBI Taxonomy" id="904376"/>
    <lineage>
        <taxon>Bacteria</taxon>
        <taxon>Bacillati</taxon>
        <taxon>Cyanobacteriota</taxon>
        <taxon>Cyanophyceae</taxon>
        <taxon>Oculatellales</taxon>
        <taxon>Oculatellaceae</taxon>
        <taxon>Drouetiella</taxon>
    </lineage>
</organism>
<dbReference type="AlphaFoldDB" id="A0A951UQA8"/>
<accession>A0A951UQA8</accession>
<dbReference type="SUPFAM" id="SSF88659">
    <property type="entry name" value="Sigma3 and sigma4 domains of RNA polymerase sigma factors"/>
    <property type="match status" value="1"/>
</dbReference>
<evidence type="ECO:0000313" key="7">
    <source>
        <dbReference type="Proteomes" id="UP000757435"/>
    </source>
</evidence>
<protein>
    <submittedName>
        <fullName evidence="6">Sigma-70 family RNA polymerase sigma factor</fullName>
    </submittedName>
</protein>
<proteinExistence type="predicted"/>
<dbReference type="GO" id="GO:0003677">
    <property type="term" value="F:DNA binding"/>
    <property type="evidence" value="ECO:0007669"/>
    <property type="project" value="UniProtKB-KW"/>
</dbReference>
<dbReference type="PANTHER" id="PTHR30385">
    <property type="entry name" value="SIGMA FACTOR F FLAGELLAR"/>
    <property type="match status" value="1"/>
</dbReference>
<keyword evidence="4" id="KW-0804">Transcription</keyword>
<sequence>MRTRQGLLEIFSTFLQFKADAFGGWVTDPKLRRSMQTCLSQSAQEESELFWALYWHQIWQTQASPIAASHLTAYLQEVCYWTARKLALKLSGNHSIADFFQTAIARIDKVYRNFNPQFSSSLKSYAELVLSGTIKNQVEKQEEVAICTDWALLHRTSHKRLVEALQFSGESPEAIARYVLAWNCFKQLYAPSTAQTAQRLSRPEYTTWQAIAQVYNAEQLSQLSSTQTCSPENLEKWLLVCAKAVRVFLYPAKISIHTPIPGQETSELMDYLPGSIQESLLAEAIAQEETEIRETQGTQINQVLATAVTQLDTEAQILLQLYYQQALTQQQIAQHLGMKQYTVSRRLNRLRQTLLSTLAQWSQQTLHIPLTSSVLDSMSSAIEEWLNAYYLPPHVTATATESR</sequence>
<dbReference type="GO" id="GO:0016987">
    <property type="term" value="F:sigma factor activity"/>
    <property type="evidence" value="ECO:0007669"/>
    <property type="project" value="UniProtKB-KW"/>
</dbReference>
<evidence type="ECO:0000256" key="3">
    <source>
        <dbReference type="ARBA" id="ARBA00023125"/>
    </source>
</evidence>
<reference evidence="6" key="2">
    <citation type="journal article" date="2022" name="Microbiol. Resour. Announc.">
        <title>Metagenome Sequencing to Explore Phylogenomics of Terrestrial Cyanobacteria.</title>
        <authorList>
            <person name="Ward R.D."/>
            <person name="Stajich J.E."/>
            <person name="Johansen J.R."/>
            <person name="Huntemann M."/>
            <person name="Clum A."/>
            <person name="Foster B."/>
            <person name="Foster B."/>
            <person name="Roux S."/>
            <person name="Palaniappan K."/>
            <person name="Varghese N."/>
            <person name="Mukherjee S."/>
            <person name="Reddy T.B.K."/>
            <person name="Daum C."/>
            <person name="Copeland A."/>
            <person name="Chen I.A."/>
            <person name="Ivanova N.N."/>
            <person name="Kyrpides N.C."/>
            <person name="Shapiro N."/>
            <person name="Eloe-Fadrosh E.A."/>
            <person name="Pietrasiak N."/>
        </authorList>
    </citation>
    <scope>NUCLEOTIDE SEQUENCE</scope>
    <source>
        <strain evidence="6">UHER 2000/2452</strain>
    </source>
</reference>
<dbReference type="NCBIfam" id="TIGR02937">
    <property type="entry name" value="sigma70-ECF"/>
    <property type="match status" value="1"/>
</dbReference>
<dbReference type="InterPro" id="IPR000835">
    <property type="entry name" value="HTH_MarR-typ"/>
</dbReference>
<dbReference type="PANTHER" id="PTHR30385:SF7">
    <property type="entry name" value="RNA POLYMERASE SIGMA FACTOR FLIA"/>
    <property type="match status" value="1"/>
</dbReference>
<evidence type="ECO:0000256" key="1">
    <source>
        <dbReference type="ARBA" id="ARBA00023015"/>
    </source>
</evidence>